<proteinExistence type="predicted"/>
<evidence type="ECO:0000256" key="1">
    <source>
        <dbReference type="SAM" id="Phobius"/>
    </source>
</evidence>
<feature type="transmembrane region" description="Helical" evidence="1">
    <location>
        <begin position="20"/>
        <end position="40"/>
    </location>
</feature>
<feature type="transmembrane region" description="Helical" evidence="1">
    <location>
        <begin position="306"/>
        <end position="331"/>
    </location>
</feature>
<accession>A0ABT8QZ67</accession>
<evidence type="ECO:0000313" key="2">
    <source>
        <dbReference type="EMBL" id="MDO1445141.1"/>
    </source>
</evidence>
<dbReference type="Proteomes" id="UP001168528">
    <property type="component" value="Unassembled WGS sequence"/>
</dbReference>
<feature type="transmembrane region" description="Helical" evidence="1">
    <location>
        <begin position="47"/>
        <end position="69"/>
    </location>
</feature>
<gene>
    <name evidence="2" type="ORF">Q0590_02710</name>
</gene>
<evidence type="ECO:0000313" key="3">
    <source>
        <dbReference type="Proteomes" id="UP001168528"/>
    </source>
</evidence>
<name>A0ABT8QZ67_9BACT</name>
<sequence>MYARIGFEVSYADINNISGISLLILLAPSIWNTFANLYLYKYRQPGGIGYSAIITLFTIVLLILCSYIVAFTGYWLVSVLAVFGYIFLLIALYLFFSKTGFTQWIAVLFFSLLMLIWLSGRIYSSVHTPLFLENLAIGMAKMDTLYNSSIMQMLKTYNISSTGLDGTPYLAYHWGSHWILSRFSTLLDTTAVTTYNLVYPAIFICLYFKASLTLGVDIFRQFIKSEKTLPKTGFIFWFTFLLVQIGFMPYSFLYNWAIWDSWIESESYALSLIFFLTFCSIALWMYNYVLKSSPTYSKLLLLFIPVAIPLLGILKISVLVIALSAFLYVFLKLQLFRNISYILISGVTIGLSYFVLQLTATTYTGEENNNFYLFHFLKSQMISNWKGLFYYMHYFWTILYIVLRCTKFQEFNVSTIKEAFFSNKFIDIELLVIISLIGLLPASVFRIDGGSAFYFTDIQARLACSFLMAYVLVDSFEMNSSEKTQKLIHYFRKYALLFPLVVFLLLSNIFSSFEKAINMNLASRIQFASLYSGPKGFLEGATADILHYTSGKKSDVYYKLRQLKYIPPAGLEENARYTFLKSLNQLDKLPTEKKHSLAIHIPKKHEWFWNQSLENIYATPFIIPSLTGIASAGGLPSSVDAYHFLNYGYHTYKANLNNAIYKPIDEGNFCRYINEREIFAKTILFINPESFSIDSLACSN</sequence>
<feature type="transmembrane region" description="Helical" evidence="1">
    <location>
        <begin position="453"/>
        <end position="473"/>
    </location>
</feature>
<feature type="transmembrane region" description="Helical" evidence="1">
    <location>
        <begin position="103"/>
        <end position="123"/>
    </location>
</feature>
<evidence type="ECO:0008006" key="4">
    <source>
        <dbReference type="Google" id="ProtNLM"/>
    </source>
</evidence>
<feature type="transmembrane region" description="Helical" evidence="1">
    <location>
        <begin position="388"/>
        <end position="405"/>
    </location>
</feature>
<feature type="transmembrane region" description="Helical" evidence="1">
    <location>
        <begin position="338"/>
        <end position="356"/>
    </location>
</feature>
<keyword evidence="3" id="KW-1185">Reference proteome</keyword>
<keyword evidence="1" id="KW-0812">Transmembrane</keyword>
<comment type="caution">
    <text evidence="2">The sequence shown here is derived from an EMBL/GenBank/DDBJ whole genome shotgun (WGS) entry which is preliminary data.</text>
</comment>
<dbReference type="EMBL" id="JAUKPO010000001">
    <property type="protein sequence ID" value="MDO1445141.1"/>
    <property type="molecule type" value="Genomic_DNA"/>
</dbReference>
<feature type="transmembrane region" description="Helical" evidence="1">
    <location>
        <begin position="426"/>
        <end position="447"/>
    </location>
</feature>
<keyword evidence="1" id="KW-1133">Transmembrane helix</keyword>
<keyword evidence="1" id="KW-0472">Membrane</keyword>
<feature type="transmembrane region" description="Helical" evidence="1">
    <location>
        <begin position="75"/>
        <end position="96"/>
    </location>
</feature>
<feature type="transmembrane region" description="Helical" evidence="1">
    <location>
        <begin position="234"/>
        <end position="256"/>
    </location>
</feature>
<reference evidence="2" key="1">
    <citation type="submission" date="2023-07" db="EMBL/GenBank/DDBJ databases">
        <title>The genome sequence of Rhodocytophaga aerolata KACC 12507.</title>
        <authorList>
            <person name="Zhang X."/>
        </authorList>
    </citation>
    <scope>NUCLEOTIDE SEQUENCE</scope>
    <source>
        <strain evidence="2">KACC 12507</strain>
    </source>
</reference>
<organism evidence="2 3">
    <name type="scientific">Rhodocytophaga aerolata</name>
    <dbReference type="NCBI Taxonomy" id="455078"/>
    <lineage>
        <taxon>Bacteria</taxon>
        <taxon>Pseudomonadati</taxon>
        <taxon>Bacteroidota</taxon>
        <taxon>Cytophagia</taxon>
        <taxon>Cytophagales</taxon>
        <taxon>Rhodocytophagaceae</taxon>
        <taxon>Rhodocytophaga</taxon>
    </lineage>
</organism>
<feature type="transmembrane region" description="Helical" evidence="1">
    <location>
        <begin position="268"/>
        <end position="286"/>
    </location>
</feature>
<protein>
    <recommendedName>
        <fullName evidence="4">YfhO family protein</fullName>
    </recommendedName>
</protein>
<dbReference type="RefSeq" id="WP_302035935.1">
    <property type="nucleotide sequence ID" value="NZ_JAUKPO010000001.1"/>
</dbReference>
<feature type="transmembrane region" description="Helical" evidence="1">
    <location>
        <begin position="494"/>
        <end position="513"/>
    </location>
</feature>